<gene>
    <name evidence="3" type="ORF">GWK16_06320</name>
</gene>
<dbReference type="PANTHER" id="PTHR30143">
    <property type="entry name" value="ACID HYDRATASE"/>
    <property type="match status" value="1"/>
</dbReference>
<sequence>MTPATIEAVAGAWALPVGIERRGERQTAESRTGRRWKMDAPSQEKLADMLVAARRDARQLDGLAPGLVPATTDEGYGINTRVAQRLGWDPLGWKIAGTTPAMREKLRVTDPIYGRTYRRFAVRSPVRLAHADLLDPLVECEFFVTLARDLPPRDRAWTMEEIIGAVATVHAGIEVAECRFRMDNLPPLPAILADGSASGRYVFGGAIGDWRGRLATMEVVLEVDGARRRQGRGADVMGDPLAPLLWLANERRRWGDGLRAGEVVSTGSTTGMFPVKAGQAVRAVFGDAAEVRIAFDT</sequence>
<dbReference type="InterPro" id="IPR050772">
    <property type="entry name" value="Hydratase-Decarb/MhpD_sf"/>
</dbReference>
<feature type="domain" description="Fumarylacetoacetase-like C-terminal" evidence="2">
    <location>
        <begin position="138"/>
        <end position="293"/>
    </location>
</feature>
<dbReference type="SUPFAM" id="SSF56529">
    <property type="entry name" value="FAH"/>
    <property type="match status" value="1"/>
</dbReference>
<accession>A0A848EC13</accession>
<protein>
    <submittedName>
        <fullName evidence="3">Hydratase</fullName>
    </submittedName>
</protein>
<dbReference type="Pfam" id="PF01557">
    <property type="entry name" value="FAA_hydrolase"/>
    <property type="match status" value="1"/>
</dbReference>
<dbReference type="InterPro" id="IPR011234">
    <property type="entry name" value="Fumarylacetoacetase-like_C"/>
</dbReference>
<dbReference type="AlphaFoldDB" id="A0A848EC13"/>
<dbReference type="Proteomes" id="UP000548582">
    <property type="component" value="Unassembled WGS sequence"/>
</dbReference>
<dbReference type="GO" id="GO:0005737">
    <property type="term" value="C:cytoplasm"/>
    <property type="evidence" value="ECO:0007669"/>
    <property type="project" value="TreeGrafter"/>
</dbReference>
<dbReference type="RefSeq" id="WP_170053110.1">
    <property type="nucleotide sequence ID" value="NZ_JABBKX010000002.1"/>
</dbReference>
<dbReference type="GO" id="GO:0008684">
    <property type="term" value="F:2-oxopent-4-enoate hydratase activity"/>
    <property type="evidence" value="ECO:0007669"/>
    <property type="project" value="TreeGrafter"/>
</dbReference>
<name>A0A848EC13_9PROT</name>
<dbReference type="EMBL" id="JABBKX010000002">
    <property type="protein sequence ID" value="NMJ40848.1"/>
    <property type="molecule type" value="Genomic_DNA"/>
</dbReference>
<evidence type="ECO:0000313" key="3">
    <source>
        <dbReference type="EMBL" id="NMJ40848.1"/>
    </source>
</evidence>
<dbReference type="PANTHER" id="PTHR30143:SF0">
    <property type="entry name" value="2-KETO-4-PENTENOATE HYDRATASE"/>
    <property type="match status" value="1"/>
</dbReference>
<keyword evidence="1" id="KW-0456">Lyase</keyword>
<evidence type="ECO:0000313" key="4">
    <source>
        <dbReference type="Proteomes" id="UP000548582"/>
    </source>
</evidence>
<evidence type="ECO:0000256" key="1">
    <source>
        <dbReference type="ARBA" id="ARBA00023239"/>
    </source>
</evidence>
<dbReference type="Gene3D" id="3.90.850.10">
    <property type="entry name" value="Fumarylacetoacetase-like, C-terminal domain"/>
    <property type="match status" value="1"/>
</dbReference>
<comment type="caution">
    <text evidence="3">The sequence shown here is derived from an EMBL/GenBank/DDBJ whole genome shotgun (WGS) entry which is preliminary data.</text>
</comment>
<proteinExistence type="predicted"/>
<evidence type="ECO:0000259" key="2">
    <source>
        <dbReference type="Pfam" id="PF01557"/>
    </source>
</evidence>
<keyword evidence="4" id="KW-1185">Reference proteome</keyword>
<dbReference type="InterPro" id="IPR036663">
    <property type="entry name" value="Fumarylacetoacetase_C_sf"/>
</dbReference>
<reference evidence="3 4" key="1">
    <citation type="submission" date="2020-03" db="EMBL/GenBank/DDBJ databases">
        <authorList>
            <person name="Sun Q."/>
        </authorList>
    </citation>
    <scope>NUCLEOTIDE SEQUENCE [LARGE SCALE GENOMIC DNA]</scope>
    <source>
        <strain evidence="3 4">JC162</strain>
    </source>
</reference>
<organism evidence="3 4">
    <name type="scientific">Neoroseomonas marina</name>
    <dbReference type="NCBI Taxonomy" id="1232220"/>
    <lineage>
        <taxon>Bacteria</taxon>
        <taxon>Pseudomonadati</taxon>
        <taxon>Pseudomonadota</taxon>
        <taxon>Alphaproteobacteria</taxon>
        <taxon>Acetobacterales</taxon>
        <taxon>Acetobacteraceae</taxon>
        <taxon>Neoroseomonas</taxon>
    </lineage>
</organism>